<feature type="domain" description="Carrier" evidence="5">
    <location>
        <begin position="1528"/>
        <end position="1604"/>
    </location>
</feature>
<evidence type="ECO:0000256" key="1">
    <source>
        <dbReference type="ARBA" id="ARBA00022450"/>
    </source>
</evidence>
<evidence type="ECO:0000256" key="3">
    <source>
        <dbReference type="ARBA" id="ARBA00022598"/>
    </source>
</evidence>
<dbReference type="Gene3D" id="3.30.559.30">
    <property type="entry name" value="Nonribosomal peptide synthetase, condensation domain"/>
    <property type="match status" value="7"/>
</dbReference>
<dbReference type="NCBIfam" id="TIGR01733">
    <property type="entry name" value="AA-adenyl-dom"/>
    <property type="match status" value="2"/>
</dbReference>
<feature type="domain" description="Carrier" evidence="5">
    <location>
        <begin position="5265"/>
        <end position="5341"/>
    </location>
</feature>
<dbReference type="Gene3D" id="3.40.50.12780">
    <property type="entry name" value="N-terminal domain of ligase-like"/>
    <property type="match status" value="4"/>
</dbReference>
<dbReference type="PANTHER" id="PTHR45527:SF16">
    <property type="entry name" value="NONRIBOSOMAL PEPTIDE SYNTHASE ATNA-RELATED"/>
    <property type="match status" value="1"/>
</dbReference>
<evidence type="ECO:0000256" key="2">
    <source>
        <dbReference type="ARBA" id="ARBA00022553"/>
    </source>
</evidence>
<feature type="domain" description="Carrier" evidence="5">
    <location>
        <begin position="2638"/>
        <end position="2714"/>
    </location>
</feature>
<dbReference type="Pfam" id="PF00668">
    <property type="entry name" value="Condensation"/>
    <property type="match status" value="6"/>
</dbReference>
<keyword evidence="3" id="KW-0436">Ligase</keyword>
<evidence type="ECO:0000313" key="6">
    <source>
        <dbReference type="EMBL" id="KAK5988824.1"/>
    </source>
</evidence>
<dbReference type="CDD" id="cd05918">
    <property type="entry name" value="A_NRPS_SidN3_like"/>
    <property type="match status" value="4"/>
</dbReference>
<dbReference type="PANTHER" id="PTHR45527">
    <property type="entry name" value="NONRIBOSOMAL PEPTIDE SYNTHETASE"/>
    <property type="match status" value="1"/>
</dbReference>
<evidence type="ECO:0000256" key="4">
    <source>
        <dbReference type="SAM" id="MobiDB-lite"/>
    </source>
</evidence>
<dbReference type="InterPro" id="IPR009081">
    <property type="entry name" value="PP-bd_ACP"/>
</dbReference>
<protein>
    <submittedName>
        <fullName evidence="6">Nonribosomal peptide synthetase 32</fullName>
    </submittedName>
</protein>
<dbReference type="InterPro" id="IPR000873">
    <property type="entry name" value="AMP-dep_synth/lig_dom"/>
</dbReference>
<dbReference type="Pfam" id="PF00550">
    <property type="entry name" value="PP-binding"/>
    <property type="match status" value="5"/>
</dbReference>
<dbReference type="InterPro" id="IPR045851">
    <property type="entry name" value="AMP-bd_C_sf"/>
</dbReference>
<feature type="domain" description="Carrier" evidence="5">
    <location>
        <begin position="4170"/>
        <end position="4248"/>
    </location>
</feature>
<gene>
    <name evidence="6" type="ORF">PT974_10318</name>
</gene>
<dbReference type="Gene3D" id="1.10.1200.10">
    <property type="entry name" value="ACP-like"/>
    <property type="match status" value="5"/>
</dbReference>
<dbReference type="CDD" id="cd19545">
    <property type="entry name" value="FUM14_C_NRPS-like"/>
    <property type="match status" value="2"/>
</dbReference>
<dbReference type="PROSITE" id="PS50075">
    <property type="entry name" value="CARRIER"/>
    <property type="match status" value="5"/>
</dbReference>
<dbReference type="Pfam" id="PF00501">
    <property type="entry name" value="AMP-binding"/>
    <property type="match status" value="4"/>
</dbReference>
<dbReference type="PROSITE" id="PS00455">
    <property type="entry name" value="AMP_BINDING"/>
    <property type="match status" value="3"/>
</dbReference>
<dbReference type="NCBIfam" id="NF003417">
    <property type="entry name" value="PRK04813.1"/>
    <property type="match status" value="4"/>
</dbReference>
<dbReference type="CDD" id="cd19542">
    <property type="entry name" value="CT_NRPS-like"/>
    <property type="match status" value="3"/>
</dbReference>
<dbReference type="SUPFAM" id="SSF52777">
    <property type="entry name" value="CoA-dependent acyltransferases"/>
    <property type="match status" value="14"/>
</dbReference>
<organism evidence="6 7">
    <name type="scientific">Cladobotryum mycophilum</name>
    <dbReference type="NCBI Taxonomy" id="491253"/>
    <lineage>
        <taxon>Eukaryota</taxon>
        <taxon>Fungi</taxon>
        <taxon>Dikarya</taxon>
        <taxon>Ascomycota</taxon>
        <taxon>Pezizomycotina</taxon>
        <taxon>Sordariomycetes</taxon>
        <taxon>Hypocreomycetidae</taxon>
        <taxon>Hypocreales</taxon>
        <taxon>Hypocreaceae</taxon>
        <taxon>Cladobotryum</taxon>
    </lineage>
</organism>
<feature type="compositionally biased region" description="Acidic residues" evidence="4">
    <location>
        <begin position="5808"/>
        <end position="5824"/>
    </location>
</feature>
<dbReference type="InterPro" id="IPR006162">
    <property type="entry name" value="Ppantetheine_attach_site"/>
</dbReference>
<dbReference type="Gene3D" id="3.30.300.30">
    <property type="match status" value="4"/>
</dbReference>
<feature type="compositionally biased region" description="Low complexity" evidence="4">
    <location>
        <begin position="5845"/>
        <end position="5856"/>
    </location>
</feature>
<dbReference type="InterPro" id="IPR023213">
    <property type="entry name" value="CAT-like_dom_sf"/>
</dbReference>
<sequence length="6301" mass="695961">MSSPTEDGSLELWLHNLAAEVLNIDLEDLDPSKSFLALGGDSLSAIEFMGKCRNHQVTIEISDVITATTLSQLIERIVQAQTIDTTSIEPEALLSGAEDRNSADEGQSSQTIGLKLNYYIPASNVKFALETLVHRHKILQSRVEQNNGVTSSSNPLTNGNTLPLLFEEVIGGVQEAEAVAVDGLRTSLDLEHGAVFGAVLCSPHEQTQTLILVAHSAVIDQTSWRIIIRDLSAALQDTVGSWPSSDVDLASLISMTEPSSINNSIPLLRGFGNRKDVDVTTPPGNVTRGSWESNDVTVSLDESTTEMILRGNCHKVLRTTATDIVNAALLLVVYELGLANSNTFVTHVINRRHDHPELLDTVGCFDETVSFEVEPPAKQEGLQMLRNVKDVAKRSTGKQGILRSLDGMGRNITTDKSTPPYSLHMEVQSTDTLQISQLGVSDLEVLPPIGWMSLPSSSAAIEARDYVQVLIYVWNGKLNLSFRGSTLRDHPNGGDFASTAQQKIASLLEELNKAPRLATFSDFPLLDSSYTALDTLFAKLQTITPDPVAAVQAIGPCSPMQNNFLISQKLNPRAYQCRFTLRITSATSDPAFNPEALMACWTRVMSRHAILRTTFIESDTRLGKFDQVVWKYIEPWVTIYQDANAVLDDNQFPTYATYQPPHRLSIVSAPGGGIYVKLDISHALVDGQSTEVLLRDFSHAYNGTLSKVEALPYLKFTEYELGIDTGPTSAYWSKYMDNAQESHLPVSNSISASGLQDIQAQMNLPPGQLDSFCGQYGITPVNVCQVAWGLVLRSFTSLEDVCFSYVTSRRQTPLSGIQDAVGLFIDALFCRLHLKGDTPIREVLSLVGEDFTHSLPYQNITAALSNDPKGTSVRQWGNSVLSFHRAGTANQHTKADLSIETIERTAPTDYDVSLNIDIDRDSLIINLDFWESKMNRPVAESILIVFQEAIKFVLQDAHEPVQAFSPLTGPNKDDLRRQCELDFPRSDVCIHELVQAISAQQPHAPAVCAWDGDWTYEELVSSAAVLSQELVIKENLKPGTIVGICMGKSKWAVAAMLAVLMSGAAVLPIGIDDPRAEELLKSADVTLVLTGPKLAERFRDMDLQALVVGARTLTNLPAGDTAVGPSIAPNSAAWLLYTSGSSGKPKGVVLEHSALSTALLAQGKAFHIGPGVRTLQFAAYTFADSITDIFGTLVMGGCVCVPSEDERTTGLAAAMHNLGVNQATLTSTVAGLLLEPSEAPVLKRLILSGEKPSATVVSKWKAHTDVINGYGQSEAAIFASCGQPITDTKDSSNIGRPITGRFWVVQSGDYNRLCPIGAPGELLIESPALARGYLNDTERSTSAFVEDPKFLQELGLSSGAPRRMYRTGDIVRQDGPNGAFIYIGRQDTQVKIRGQRVELGEVESAIIPLLPATVSAAIVSLIRFGYQSEPKLVAALELASSPMSHGHTDIRPLDPIELPGLKENLEKLQNSLLGALPVHMVPTLFIPMTRLPVNASKKIDRRALNQLLEAMDPTQIRGLTLLDAAQQQPRTETESQLQSLWALAFNRSLESISIKEHFFQAGGDSVTAIRMVAAARNVGLTLTVADIFSHPRIEDLARVLALADDAQAVIESDPRPFELYQEKDEELPMVATQCNVDVSQIEDVYPCTPLQEGLMLVTTQRTRSDAYVMQRVYRIPNTAALAQFKSAWETLVAFTPILRTRIALSRRGGAVQVVINETVHWNGDNIASLSDYLEQSSRMPIEYGQPLSRVAIIDDHKHGDSQRYFVWTIHHSVYDGWSTLKTLDLLARLWAGEAPPPAPVPMSRFIRYLARQDEQATRQFWLHHLEGVTMARFPSLPDSLYQPLPLQKAERRVMSEAHRKGVVTTSTLLRATWAIILALYSGEREAVMMVAMSGRNAPVPGIVDLVAPTVTSVPFRVPVPQQQSLHEFLEEVQTRTTNMIPFEHTGLQHIRRHVRGLGADFDPGHVFTIQTSAESDQTPLTGKLERLGSDKDGMQSYAFTLDCITHQDRSFITLEARFDNNIISTTQVESILAQFDHIFHQLSEYSEMGSITQKVIGDLDLLSPEDKTLIRTSHQLQSTLSAEECLHHLIEEIAVHQPESVAVSAWDGDLTYSELDHLASLQAKHLIGMGVVADTAVGFSMSKSRYAIVAILAILKSGGAVVPLAVQESLHDIEDILDKAGTGSRFGSTAQPIILVDKEQATRLKSLKRTIHSVIVDEETLDNLSPITEPLSAPVGKDHIAFVVYTTGIASSKPKGVVLKHGALGLNIRSLRPLFDIGPGTRTLQFAPFKSGVAIEDIFTTLSFGGCLCVPSEHDRINDLVGFVNRFNVHVASITPSLAALFDPIDTPSLRSISIGGEITAAPVVLRKWLEHTRVQIAYSLSECGITCSYSPPLTSALEASSIGFPTIPGAFWVVQPDDYNKLCPPGAIGELLIQIPLLSPGYANDASIVEPTFLRDPKMRLSNEHAQRHFYRTGDLVRQNSDESFTLITRQANQAEIQVQRTELCEIIEYHITTHPSVQDAIVLRLAGERRGDQIVTLVTLQDFMTTTEQDSSVYELPVTNRQDTIQQISNIRDVLAQQVPKDLIPNLWIPLAAFPIDESSNQINISVLSEWVAELPSEVVEYYLKLSQKEEDDDKYTATKLEQRLRQIWSEELKLPLHEIPFNRPFLSFGGDSITAIRVVASSRTQGIKFSLRNVLQCKGISELAQNSTLADEVGGGRRETTSTENFGLLPIQELYLQRIVSNGPHEADETQFNQTIRLQLQHPVTFSELASASEAIVTKHEMLRARFYHDHSVGWQQRIEEAIAGSYTITSHHVASGEITSIIQTTQRLLDLHKGPVFAIDFFEFPGQPQTLSLVAHQAVIDKESWLIVVSDLESLLARREWSANSKSVSFHTWYRLLSQHISETPASEQTLPFDIPAAKWEYWNLNAINHTTEQMLTETVEVTQSTTSLLLGKANEALRSQPQDILLAALFHSFHLVFADRALPSVFEQGHGRKSWNEDVDLSETVGCFTTLTPLHVSLSEEDDIVATLRQTKDRRRIALKQTPFYFASQLGSNSRNDGGRDEMEITFHFDEGSYLQQDKHDTSRSSIQDLGQSIGDNVKALAVIEITAVIVADRLQIRLSFNRQSQFQDRLQRWLTVYADALQQYTQHLITLPRSATVSDFPIAKLTQADLEALALPEIGITLSEVEDILPCSPIQQGILLSQLRLPTSYRIFQTFCLRPADPKKQVDVQRLSQTWKQLQARHSIMRTLFVESLPDQDEFHQIVLKSPEANIILTACQEGQDPVQHLAELPAMQETGGREVYGKFETTHALADAASFDIFLRELLEAYDSVSFTTPGSTYGTYVSYLRQQPAEEDLQFWTTLLADMLPCALPPLHSEESVVEKEDVHDTPFTSARLDDLSSFNHFQSVHRVTMASVFELAWALILALYTGSNRVCWGGLFNGRDVPLANIDLMVGPVINQIIHFISLDFESTVSDAALDVQQRFLDAFEHQRSSLAAIQHAVKHTDQALFNTLMSVRPKHTAASMSQRSLILEPITSNDPTEYDITLHVITGDQDIEVTVQYSPTFMDSTAAKRLLDHYLEVVQSLVENPTQKLRDLTRISRSDVVQIQSWNKSLQPKMETCAHQLIQQRLQKQPDTLVVDAWDGSLTGRELDETSSGLARYLIRSAEVSPNQLVGFCMSKSKWAIVAMLGILNSGGAVVPLGVKDPLLRIESIIQRSGLRLIVADREQISRLETLKDQGVRFISVEDVCFSQLLPESSEPCSTTVTSSNIAFVMHTSGSTGIPKGVIVDHGSLCTSMKVWVETPQLGYGPDTRASQFTAFTFDPANHEILSVLYIGGCVCVPSEHDRLNNLEKFISDFRITSAILTPTVARLLDPEQVPSLRTLILTGEALKPSDVEIWLERGSAQVINAYGPTECTINVTVSRPLKAKDEASIIGYPLAVAFWITQPDDFNHLLPVGIPGELLVEGPLVATGYLHDAISTAASFIVDPAFVQHLGPQRGRRMYRTGDIVRQNHDGSLTYIGRRDEQVKVHGQRVETSEIENWILRLGANLVRVAYVGLIAPFNKSSEPRIIAAVKVNGAVSSEHQYVASPDPSILRELHKLQRSLLDVLPSYMVPSVIVPLCQMPLSSSGKINRPTIRHILCSLGEADLNSFLTTTSITPKNSPSSPTELLLQGLWATVLQKPLKSISGEDNFFQIGGDSISAMKLVAAARRSQPPISLTVANIFQHPRLSELVLITEHEISTLATVTDAAPFTLSLGPSSVRPGQIAALADQCKVAAENIEDVYPCSPLQEGLMAITTRRPDKYVLQRVFRLHGDVSFFQATWERLWESLAILRTRIVPWETGAVQVVVQEPVHWQSSSSLPDYLKEDRSVPMAYGSRLCRVSIVETPGSEIKHFVLTMHHSIYDGWSMMKTIEMLERLARNESVSPPVPMSRFISYLTARDENATQSFWQNNLSYANVIKFPELPVDPSYLPQSTQHAKRQIIRQSDNSSGSVTTSNILRAAWAILLAAYAGTDANEAMIMVALSGRQAPVKGIENILAPTVATVPVRVQIPQGDSIQAFLSRVQQDAVEMIPYEHAGLQNIRRYVPDLDEGLFTPAHLFTVQAAIESDDERPSSAGQLLSLERGDKNDDAIQGYAFNIECTMIMDKQIDVDVWFDERTISMPQVRRVLEQFENIFQQLSQFSNDENRLVRDLDLISPQDKTQIISWNETVPERTKQCIHEILQDISDRQPDAPAVCAWDGDLTYRELVDTSSRLAHHLRQLDGGVGPEALIGFAMSKSKWAIVAIVAILQAGAGVVPLGIQHPLARIQTIVESTAARFILTDREQADRLSPLGVRTVVLDDDLMNSLPEQVSGSACPSVTVDNVAWVVFTSGSTGTPKGSILEHGALASSLLKHSRMLLLTAQSRALQFAAWTFDNSISDVFATLFQGGCVCEPSEHDRVSNLAQVVWDLRVNVLSLTPTVAALLRPQDVPPIDVLIVGGEPLDPNVIDIWGKSSAIINSYGPSECSILVACSRPLVERRDAPNVGLPVACCFWVVSPTDYNQLSPIGAPGELLLQGPQLGRGYINEPEKTAQAFVMNPRWVENFPSARNQRLYRSGDLVRQNPDQSLTMLGRRDTQVKIHGQRVEIGEIESWIVRLMPDARKAAVDYIALAHGRSDRVLVAALELQKTTTETPKNAPVQVAESSTALRQMLEKLRSDLRGVLPSYMIPNIFLPVTRLPLNPSSKLDRLALRTVFATLTVDDWNRHLFNNTTLKSVETETEALLRQLWSNVLSLDEMLIGRDDNLFDLGGDSVVAMRLTARAREAGLQLTVADIFQRPVLEQMASAASKSLSAAPSLGNYQRFSLSDGQHRTALSGAIDSLPWIQTSGAKVLDIAPVTDFQAISVAGMLSSTRMDLNHIAIDGKGQYDADKLKRACLTLIDHVETLRTAFFQDGDQFWQVILSSYDPKIQTYHTNEGIDAFTKQFIGEETFGSPEQGKPPIDIAIINTDESDDHRILFRMSHALYDAHSLPLIWDTLMAIYGGTAVKPYPQFTNYLFDLHARIDDSSLSYWRKLLHGSLMPQLGRSHATQTELKAAVLPTERIELPSSVASGMMPAVVVKAAWGIVLAQHSGLLDVVFAESSTGRNAVSPAVASAYGCCVTALPFRFVMPSNGNVSDLLDIIRDQQTESIQYETVGTRRIVENCTEWNRFTSLINHQRAQESGFVLGETEYTSAFVTPTEGFYMMTDITIAVTQGSGWLEMGLGYAVDVVPKDLATSLFHDLRVAIEAIASSTDASVSSIAETQHVVQKIAFQSWNDDGNDDDDEQRDQLEAVEDSGSPSPRLQQPEQPRDQPRRWLQSSHSQLASLHEDQSEPITTQFIRLQRQLLIRRRRSLSALFQTVKSKYSRDRLNTIATESEQSTRSALFPRKATREIMSIPMQAKQSNPPRLDVPNGLPKDGLHRSSTFRASIEKAVDNINDKYGTTSIGTLDRKVAKVDKKVYKANLKPVKSAIERSSDGSTTLFLNDSSMALPASDGTINERDQHVDEHKRGPAINSSTNTLLKHPPSVVESAEEAISRDNDTQSQVEVQHARSFTDESYQQTLSTIVIEAASFSTLATVEVEVCDRVCPKLQDDATQCSQRPELDISGAKLDECGQDLEDESRVVAEEEISVCKEENSHLPEASTIQAPSQVAEADHGTKLKDELLTTDKVMPRIMHDDTEFEIKIPNRKVSVGSTDTQLPSVSELVTKFRRMESVSCRQRNTMPRVRPEDCLDTVVASKLRGSNLLEVVRINLPRCTAMSSLSQIMAFNL</sequence>
<dbReference type="InterPro" id="IPR010071">
    <property type="entry name" value="AA_adenyl_dom"/>
</dbReference>
<accession>A0ABR0S9I6</accession>
<dbReference type="Gene3D" id="3.30.559.10">
    <property type="entry name" value="Chloramphenicol acetyltransferase-like domain"/>
    <property type="match status" value="7"/>
</dbReference>
<proteinExistence type="predicted"/>
<comment type="caution">
    <text evidence="6">The sequence shown here is derived from an EMBL/GenBank/DDBJ whole genome shotgun (WGS) entry which is preliminary data.</text>
</comment>
<keyword evidence="2" id="KW-0597">Phosphoprotein</keyword>
<dbReference type="InterPro" id="IPR036736">
    <property type="entry name" value="ACP-like_sf"/>
</dbReference>
<evidence type="ECO:0000313" key="7">
    <source>
        <dbReference type="Proteomes" id="UP001338125"/>
    </source>
</evidence>
<dbReference type="Proteomes" id="UP001338125">
    <property type="component" value="Unassembled WGS sequence"/>
</dbReference>
<dbReference type="InterPro" id="IPR020806">
    <property type="entry name" value="PKS_PP-bd"/>
</dbReference>
<dbReference type="SUPFAM" id="SSF56801">
    <property type="entry name" value="Acetyl-CoA synthetase-like"/>
    <property type="match status" value="4"/>
</dbReference>
<name>A0ABR0S9I6_9HYPO</name>
<dbReference type="InterPro" id="IPR020845">
    <property type="entry name" value="AMP-binding_CS"/>
</dbReference>
<feature type="domain" description="Carrier" evidence="5">
    <location>
        <begin position="8"/>
        <end position="81"/>
    </location>
</feature>
<dbReference type="EMBL" id="JAVFKD010000015">
    <property type="protein sequence ID" value="KAK5988824.1"/>
    <property type="molecule type" value="Genomic_DNA"/>
</dbReference>
<reference evidence="6 7" key="1">
    <citation type="submission" date="2024-01" db="EMBL/GenBank/DDBJ databases">
        <title>Complete genome of Cladobotryum mycophilum ATHUM6906.</title>
        <authorList>
            <person name="Christinaki A.C."/>
            <person name="Myridakis A.I."/>
            <person name="Kouvelis V.N."/>
        </authorList>
    </citation>
    <scope>NUCLEOTIDE SEQUENCE [LARGE SCALE GENOMIC DNA]</scope>
    <source>
        <strain evidence="6 7">ATHUM6906</strain>
    </source>
</reference>
<dbReference type="SUPFAM" id="SSF47336">
    <property type="entry name" value="ACP-like"/>
    <property type="match status" value="5"/>
</dbReference>
<dbReference type="InterPro" id="IPR042099">
    <property type="entry name" value="ANL_N_sf"/>
</dbReference>
<feature type="region of interest" description="Disordered" evidence="4">
    <location>
        <begin position="5803"/>
        <end position="5860"/>
    </location>
</feature>
<evidence type="ECO:0000259" key="5">
    <source>
        <dbReference type="PROSITE" id="PS50075"/>
    </source>
</evidence>
<dbReference type="InterPro" id="IPR001242">
    <property type="entry name" value="Condensation_dom"/>
</dbReference>
<keyword evidence="1" id="KW-0596">Phosphopantetheine</keyword>
<dbReference type="PROSITE" id="PS00012">
    <property type="entry name" value="PHOSPHOPANTETHEINE"/>
    <property type="match status" value="3"/>
</dbReference>
<dbReference type="SMART" id="SM00823">
    <property type="entry name" value="PKS_PP"/>
    <property type="match status" value="4"/>
</dbReference>
<keyword evidence="7" id="KW-1185">Reference proteome</keyword>